<feature type="compositionally biased region" description="Low complexity" evidence="11">
    <location>
        <begin position="650"/>
        <end position="662"/>
    </location>
</feature>
<sequence length="1470" mass="154425">MTDLLTGLAPRPSTPVPGFWRVLAPAVVKVRVFALPPALPPSSNESEVEPPAAAAVAAAATELPAKEGTPAPAPAPTPSTNGLALPGGAQRAPTPQPPSQPAVPAPAPASAPAPTATAGATAAPPAPASSPRALVDSLRHDPFERAWRTLNSEGMDGVAPDAASAARGLLDSACAVVRPASGERGRELWVFGGEDELALDGLTESDPPAPITIASTVTCPEHGHSLACLSPAADDAGARRSCSPSFTPPEPAWSVFKAAVGEKLAWRLGARLALLAPEASVASTPPFDVSLTPVPGALLLTARPQPLVHCAPRPIGAAFKPGREAGIEPYVLSPLALPALLLAPHHATTAQDARLAAAFDSALGCGWRSGRTEARIAAQAAGHRPQPDWAVYFVPLEQRPTPAMLERMTPLPVATRWRGVQGVLTVWPTHLTRPLAPERRVTPTRPPQPGPGLGTPADLLGFAVGAFDVLTNYIEPPSDDSPEDDENELPGDEVADDTSSKREEEGASEGDDLFSSHSDSPVPPSMADVDMVDGEQESQVPDDATNAGDDAMDEDAKELFSASVFSTPRPAPAAEEAEDDDLFGSDTGGDAGLTVPLPREPSTRGPSRGVSETGEVDITEDDFNFFDSPAVETVALEPVAEAKAEEVDNATTPKAEAAAPEVPEVKEPESKPEPPTELSVTFAEEVQESEPPKNDEPEIIEVDVVAEPEREADPRPAKRARVSVDMVPPEFAPLTLGKRRRARFAYGLPSPSSPVDNLRIELVERLRASQKPQKYNYSSGWDLDTDESDTEDDSAFTTGAPPTPTSDTMGDDGTPAPRQSSDALPAPVGDDEVEFDGTVCVGSEWTSLKDDIGAAETLARAWNPVWVDIGLDIPSIYPPSPRSPRTQLDGDFLGTLNIEALANAVVRNRFFRSVFDADTATHAPVRLPGPLVKSGVQLSELAEAKAPDAESKFPSYTLPNAFVNVGYGSSIMRIGAAALRYWRELGLSPSGGPKAIKAFVVCEVGDDATAVAKDFLRDISETYEAYNLGTHTAGEDELATDGIVSIAPSAIADATVKIRARATSPTVIYVISYNQSLSVSALAPLLGSASNTSWMYVVPAWSISVANLPGMAFEVYDLVPREIRRVTPHGKALDAPTAWMPYHAFTLSPDPAPKPQLSMAWPQRSFDVLNRWRLVHGAYTFIPSLDILLIAVVDTNGDACTLRALRLEGKGSARERVAAAWDVFAQFAARAATEWRLVICSYGIMPKDELDAWRALATGRQTPLSIVMVDPPAPNGGPVRSRPAVANIPPATFGDPSATIVDETLAGSSVPLSYRPPVDVVSSLTGDGAITTTLFPLSSFVVGVATPTGTSTASAVYHVVFDRGLPNVSSDPHALLAPEFHRLTCLGRRRYGLDGSLPIHLESVGAARRALEAIVANAPAPPEPTPAKVPTPAPVPAAVEKVVSVEDLARQVSPVVAAAAAAVVGTPVPS</sequence>
<keyword evidence="6 10" id="KW-0010">Activator</keyword>
<evidence type="ECO:0000259" key="12">
    <source>
        <dbReference type="Pfam" id="PF06333"/>
    </source>
</evidence>
<keyword evidence="3 10" id="KW-0678">Repressor</keyword>
<feature type="domain" description="Mediator complex subunit Med13 C-terminal" evidence="12">
    <location>
        <begin position="1144"/>
        <end position="1269"/>
    </location>
</feature>
<evidence type="ECO:0000256" key="2">
    <source>
        <dbReference type="ARBA" id="ARBA00009354"/>
    </source>
</evidence>
<evidence type="ECO:0000256" key="4">
    <source>
        <dbReference type="ARBA" id="ARBA00022581"/>
    </source>
</evidence>
<evidence type="ECO:0000313" key="14">
    <source>
        <dbReference type="EMBL" id="WOO81559.1"/>
    </source>
</evidence>
<evidence type="ECO:0000313" key="15">
    <source>
        <dbReference type="Proteomes" id="UP000827549"/>
    </source>
</evidence>
<dbReference type="EMBL" id="CP086716">
    <property type="protein sequence ID" value="WOO81559.1"/>
    <property type="molecule type" value="Genomic_DNA"/>
</dbReference>
<dbReference type="PANTHER" id="PTHR13037">
    <property type="entry name" value="FORMIN"/>
    <property type="match status" value="1"/>
</dbReference>
<dbReference type="GeneID" id="87808312"/>
<dbReference type="Proteomes" id="UP000827549">
    <property type="component" value="Chromosome 3"/>
</dbReference>
<evidence type="ECO:0000256" key="1">
    <source>
        <dbReference type="ARBA" id="ARBA00004123"/>
    </source>
</evidence>
<feature type="region of interest" description="Disordered" evidence="11">
    <location>
        <begin position="40"/>
        <end position="133"/>
    </location>
</feature>
<feature type="region of interest" description="Disordered" evidence="11">
    <location>
        <begin position="472"/>
        <end position="624"/>
    </location>
</feature>
<evidence type="ECO:0000256" key="9">
    <source>
        <dbReference type="ARBA" id="ARBA00025661"/>
    </source>
</evidence>
<comment type="subunit">
    <text evidence="10">Component of the SRB8-11 complex, which itself associates with the Mediator complex.</text>
</comment>
<reference evidence="14" key="1">
    <citation type="submission" date="2023-10" db="EMBL/GenBank/DDBJ databases">
        <authorList>
            <person name="Noh H."/>
        </authorList>
    </citation>
    <scope>NUCLEOTIDE SEQUENCE</scope>
    <source>
        <strain evidence="14">DUCC4014</strain>
    </source>
</reference>
<organism evidence="14 15">
    <name type="scientific">Vanrija pseudolonga</name>
    <dbReference type="NCBI Taxonomy" id="143232"/>
    <lineage>
        <taxon>Eukaryota</taxon>
        <taxon>Fungi</taxon>
        <taxon>Dikarya</taxon>
        <taxon>Basidiomycota</taxon>
        <taxon>Agaricomycotina</taxon>
        <taxon>Tremellomycetes</taxon>
        <taxon>Trichosporonales</taxon>
        <taxon>Trichosporonaceae</taxon>
        <taxon>Vanrija</taxon>
    </lineage>
</organism>
<accession>A0AAF0YB71</accession>
<comment type="function">
    <text evidence="9 10">Component of the SRB8-11 complex. The SRB8-11 complex is a regulatory module of the Mediator complex which is itself involved in regulation of basal and activated RNA polymerase II-dependent transcription. The SRB8-11 complex may be involved in the transcriptional repression of a subset of genes regulated by Mediator. It may inhibit the association of the Mediator complex with RNA polymerase II to form the holoenzyme complex.</text>
</comment>
<gene>
    <name evidence="14" type="ORF">LOC62_03G005081</name>
</gene>
<comment type="similarity">
    <text evidence="2 10">Belongs to the Mediator complex subunit 13 family.</text>
</comment>
<dbReference type="Pfam" id="PF18296">
    <property type="entry name" value="MID_MedPIWI"/>
    <property type="match status" value="1"/>
</dbReference>
<dbReference type="InterPro" id="IPR041285">
    <property type="entry name" value="MID_MedPIWI"/>
</dbReference>
<dbReference type="InterPro" id="IPR009401">
    <property type="entry name" value="Med13_C"/>
</dbReference>
<feature type="compositionally biased region" description="Basic and acidic residues" evidence="11">
    <location>
        <begin position="707"/>
        <end position="716"/>
    </location>
</feature>
<feature type="compositionally biased region" description="Pro residues" evidence="11">
    <location>
        <begin position="94"/>
        <end position="111"/>
    </location>
</feature>
<feature type="compositionally biased region" description="Basic and acidic residues" evidence="11">
    <location>
        <begin position="663"/>
        <end position="674"/>
    </location>
</feature>
<feature type="compositionally biased region" description="Acidic residues" evidence="11">
    <location>
        <begin position="614"/>
        <end position="624"/>
    </location>
</feature>
<evidence type="ECO:0000256" key="8">
    <source>
        <dbReference type="ARBA" id="ARBA00023242"/>
    </source>
</evidence>
<dbReference type="RefSeq" id="XP_062627591.1">
    <property type="nucleotide sequence ID" value="XM_062771607.1"/>
</dbReference>
<feature type="region of interest" description="Disordered" evidence="11">
    <location>
        <begin position="771"/>
        <end position="829"/>
    </location>
</feature>
<evidence type="ECO:0000256" key="6">
    <source>
        <dbReference type="ARBA" id="ARBA00023159"/>
    </source>
</evidence>
<feature type="compositionally biased region" description="Low complexity" evidence="11">
    <location>
        <begin position="112"/>
        <end position="133"/>
    </location>
</feature>
<keyword evidence="15" id="KW-1185">Reference proteome</keyword>
<feature type="compositionally biased region" description="Low complexity" evidence="11">
    <location>
        <begin position="41"/>
        <end position="70"/>
    </location>
</feature>
<keyword evidence="7 10" id="KW-0804">Transcription</keyword>
<evidence type="ECO:0000256" key="3">
    <source>
        <dbReference type="ARBA" id="ARBA00022491"/>
    </source>
</evidence>
<keyword evidence="8 10" id="KW-0539">Nucleus</keyword>
<dbReference type="GO" id="GO:0003712">
    <property type="term" value="F:transcription coregulator activity"/>
    <property type="evidence" value="ECO:0007669"/>
    <property type="project" value="InterPro"/>
</dbReference>
<evidence type="ECO:0000256" key="10">
    <source>
        <dbReference type="RuleBase" id="RU364134"/>
    </source>
</evidence>
<proteinExistence type="inferred from homology"/>
<feature type="compositionally biased region" description="Acidic residues" evidence="11">
    <location>
        <begin position="783"/>
        <end position="794"/>
    </location>
</feature>
<dbReference type="PANTHER" id="PTHR13037:SF24">
    <property type="entry name" value="POLYCOMB PROTEIN PCL-RELATED"/>
    <property type="match status" value="1"/>
</dbReference>
<comment type="subcellular location">
    <subcellularLocation>
        <location evidence="1 10">Nucleus</location>
    </subcellularLocation>
</comment>
<feature type="region of interest" description="Disordered" evidence="11">
    <location>
        <begin position="435"/>
        <end position="459"/>
    </location>
</feature>
<dbReference type="GO" id="GO:0016592">
    <property type="term" value="C:mediator complex"/>
    <property type="evidence" value="ECO:0007669"/>
    <property type="project" value="InterPro"/>
</dbReference>
<keyword evidence="5 10" id="KW-0805">Transcription regulation</keyword>
<feature type="compositionally biased region" description="Acidic residues" evidence="11">
    <location>
        <begin position="477"/>
        <end position="496"/>
    </location>
</feature>
<evidence type="ECO:0000256" key="7">
    <source>
        <dbReference type="ARBA" id="ARBA00023163"/>
    </source>
</evidence>
<dbReference type="GO" id="GO:0006357">
    <property type="term" value="P:regulation of transcription by RNA polymerase II"/>
    <property type="evidence" value="ECO:0007669"/>
    <property type="project" value="InterPro"/>
</dbReference>
<feature type="compositionally biased region" description="Acidic residues" evidence="11">
    <location>
        <begin position="697"/>
        <end position="706"/>
    </location>
</feature>
<evidence type="ECO:0000256" key="5">
    <source>
        <dbReference type="ARBA" id="ARBA00023015"/>
    </source>
</evidence>
<feature type="region of interest" description="Disordered" evidence="11">
    <location>
        <begin position="643"/>
        <end position="721"/>
    </location>
</feature>
<name>A0AAF0YB71_9TREE</name>
<protein>
    <recommendedName>
        <fullName evidence="10">Mediator of RNA polymerase II transcription subunit 13</fullName>
    </recommendedName>
    <alternativeName>
        <fullName evidence="10">Mediator complex subunit 13</fullName>
    </alternativeName>
</protein>
<feature type="domain" description="MID" evidence="13">
    <location>
        <begin position="994"/>
        <end position="1050"/>
    </location>
</feature>
<dbReference type="Pfam" id="PF06333">
    <property type="entry name" value="Med13_C"/>
    <property type="match status" value="1"/>
</dbReference>
<evidence type="ECO:0000256" key="11">
    <source>
        <dbReference type="SAM" id="MobiDB-lite"/>
    </source>
</evidence>
<evidence type="ECO:0000259" key="13">
    <source>
        <dbReference type="Pfam" id="PF18296"/>
    </source>
</evidence>
<keyword evidence="4" id="KW-0945">Host-virus interaction</keyword>